<keyword evidence="2" id="KW-1185">Reference proteome</keyword>
<accession>A0A2K8SK43</accession>
<dbReference type="KEGG" id="nfl:COO91_01693"/>
<organism evidence="1 2">
    <name type="scientific">Nostoc flagelliforme CCNUN1</name>
    <dbReference type="NCBI Taxonomy" id="2038116"/>
    <lineage>
        <taxon>Bacteria</taxon>
        <taxon>Bacillati</taxon>
        <taxon>Cyanobacteriota</taxon>
        <taxon>Cyanophyceae</taxon>
        <taxon>Nostocales</taxon>
        <taxon>Nostocaceae</taxon>
        <taxon>Nostoc</taxon>
    </lineage>
</organism>
<sequence length="47" mass="4898">MQLIQAKPPLLVVEAEGKIVFSSLLPSASFLGSLHGGKKAENFCGLA</sequence>
<dbReference type="EMBL" id="CP024785">
    <property type="protein sequence ID" value="AUB35802.1"/>
    <property type="molecule type" value="Genomic_DNA"/>
</dbReference>
<name>A0A2K8SK43_9NOSO</name>
<gene>
    <name evidence="1" type="ORF">COO91_01693</name>
</gene>
<dbReference type="Proteomes" id="UP000232003">
    <property type="component" value="Chromosome"/>
</dbReference>
<protein>
    <submittedName>
        <fullName evidence="1">Uncharacterized protein</fullName>
    </submittedName>
</protein>
<dbReference type="AlphaFoldDB" id="A0A2K8SK43"/>
<evidence type="ECO:0000313" key="2">
    <source>
        <dbReference type="Proteomes" id="UP000232003"/>
    </source>
</evidence>
<reference evidence="1 2" key="1">
    <citation type="submission" date="2017-11" db="EMBL/GenBank/DDBJ databases">
        <title>Complete genome of a free-living desiccation-tolerant cyanobacterium and its photosynthetic adaptation to extreme terrestrial habitat.</title>
        <authorList>
            <person name="Shang J."/>
        </authorList>
    </citation>
    <scope>NUCLEOTIDE SEQUENCE [LARGE SCALE GENOMIC DNA]</scope>
    <source>
        <strain evidence="1 2">CCNUN1</strain>
    </source>
</reference>
<evidence type="ECO:0000313" key="1">
    <source>
        <dbReference type="EMBL" id="AUB35802.1"/>
    </source>
</evidence>
<dbReference type="RefSeq" id="WP_157816383.1">
    <property type="nucleotide sequence ID" value="NZ_CAWNNC010000001.1"/>
</dbReference>
<proteinExistence type="predicted"/>